<gene>
    <name evidence="1" type="ORF">ED208_00735</name>
</gene>
<dbReference type="AlphaFoldDB" id="A0A3N0VK09"/>
<dbReference type="InterPro" id="IPR017143">
    <property type="entry name" value="UCP037225"/>
</dbReference>
<dbReference type="Proteomes" id="UP000282106">
    <property type="component" value="Unassembled WGS sequence"/>
</dbReference>
<dbReference type="InParanoid" id="A0A3N0VK09"/>
<dbReference type="EMBL" id="RJVO01000001">
    <property type="protein sequence ID" value="ROH93094.1"/>
    <property type="molecule type" value="Genomic_DNA"/>
</dbReference>
<keyword evidence="2" id="KW-1185">Reference proteome</keyword>
<evidence type="ECO:0000313" key="1">
    <source>
        <dbReference type="EMBL" id="ROH93094.1"/>
    </source>
</evidence>
<sequence>MSRYELESRAVQCPYCWEEIELDLDLSAGSQTYTEDCHVCCQPILVRLTVEEDGESYEVEVEAENQ</sequence>
<dbReference type="InterPro" id="IPR025990">
    <property type="entry name" value="zinc_ribbon_bacterial"/>
</dbReference>
<protein>
    <submittedName>
        <fullName evidence="1">CPXCG motif-containing cysteine-rich protein</fullName>
    </submittedName>
</protein>
<name>A0A3N0VK09_9GAMM</name>
<proteinExistence type="predicted"/>
<organism evidence="1 2">
    <name type="scientific">Stagnimonas aquatica</name>
    <dbReference type="NCBI Taxonomy" id="2689987"/>
    <lineage>
        <taxon>Bacteria</taxon>
        <taxon>Pseudomonadati</taxon>
        <taxon>Pseudomonadota</taxon>
        <taxon>Gammaproteobacteria</taxon>
        <taxon>Nevskiales</taxon>
        <taxon>Nevskiaceae</taxon>
        <taxon>Stagnimonas</taxon>
    </lineage>
</organism>
<reference evidence="1 2" key="1">
    <citation type="submission" date="2018-10" db="EMBL/GenBank/DDBJ databases">
        <authorList>
            <person name="Chen W.-M."/>
        </authorList>
    </citation>
    <scope>NUCLEOTIDE SEQUENCE [LARGE SCALE GENOMIC DNA]</scope>
    <source>
        <strain evidence="1 2">THS-13</strain>
    </source>
</reference>
<dbReference type="Pfam" id="PF14255">
    <property type="entry name" value="Zn_ribbon_21"/>
    <property type="match status" value="1"/>
</dbReference>
<dbReference type="PIRSF" id="PIRSF037225">
    <property type="entry name" value="UCP037225"/>
    <property type="match status" value="1"/>
</dbReference>
<dbReference type="RefSeq" id="WP_123209946.1">
    <property type="nucleotide sequence ID" value="NZ_RJVO01000001.1"/>
</dbReference>
<accession>A0A3N0VK09</accession>
<evidence type="ECO:0000313" key="2">
    <source>
        <dbReference type="Proteomes" id="UP000282106"/>
    </source>
</evidence>
<comment type="caution">
    <text evidence="1">The sequence shown here is derived from an EMBL/GenBank/DDBJ whole genome shotgun (WGS) entry which is preliminary data.</text>
</comment>